<comment type="similarity">
    <text evidence="2">Belongs to the NGG1 family.</text>
</comment>
<dbReference type="Proteomes" id="UP000078595">
    <property type="component" value="Chromosome 2"/>
</dbReference>
<reference evidence="8" key="2">
    <citation type="submission" date="2013-07" db="EMBL/GenBank/DDBJ databases">
        <authorList>
            <consortium name="The Broad Institute Genome Sequencing Platform"/>
            <person name="Cuomo C."/>
            <person name="Litvintseva A."/>
            <person name="Chen Y."/>
            <person name="Heitman J."/>
            <person name="Sun S."/>
            <person name="Springer D."/>
            <person name="Dromer F."/>
            <person name="Young S.K."/>
            <person name="Zeng Q."/>
            <person name="Gargeya S."/>
            <person name="Fitzgerald M."/>
            <person name="Abouelleil A."/>
            <person name="Alvarado L."/>
            <person name="Berlin A.M."/>
            <person name="Chapman S.B."/>
            <person name="Dewar J."/>
            <person name="Goldberg J."/>
            <person name="Griggs A."/>
            <person name="Gujja S."/>
            <person name="Hansen M."/>
            <person name="Howarth C."/>
            <person name="Imamovic A."/>
            <person name="Larimer J."/>
            <person name="McCowan C."/>
            <person name="Murphy C."/>
            <person name="Pearson M."/>
            <person name="Priest M."/>
            <person name="Roberts A."/>
            <person name="Saif S."/>
            <person name="Shea T."/>
            <person name="Sykes S."/>
            <person name="Wortman J."/>
            <person name="Nusbaum C."/>
            <person name="Birren B."/>
        </authorList>
    </citation>
    <scope>NUCLEOTIDE SEQUENCE</scope>
    <source>
        <strain evidence="8">CBS 10117</strain>
    </source>
</reference>
<dbReference type="InterPro" id="IPR019340">
    <property type="entry name" value="Histone_AcTrfase_su3"/>
</dbReference>
<dbReference type="STRING" id="1296121.A0A1A6ABZ3"/>
<feature type="compositionally biased region" description="Polar residues" evidence="6">
    <location>
        <begin position="188"/>
        <end position="204"/>
    </location>
</feature>
<evidence type="ECO:0000256" key="6">
    <source>
        <dbReference type="SAM" id="MobiDB-lite"/>
    </source>
</evidence>
<evidence type="ECO:0000313" key="9">
    <source>
        <dbReference type="Proteomes" id="UP000078595"/>
    </source>
</evidence>
<dbReference type="RefSeq" id="XP_018265424.1">
    <property type="nucleotide sequence ID" value="XM_018405143.1"/>
</dbReference>
<comment type="subcellular location">
    <subcellularLocation>
        <location evidence="1">Nucleus</location>
    </subcellularLocation>
</comment>
<dbReference type="Pfam" id="PF10198">
    <property type="entry name" value="Ada3"/>
    <property type="match status" value="1"/>
</dbReference>
<sequence length="606" mass="67203">MPSIRPSSYAPHVLNIIQSTGYPPLPQADSLEHIRDTLLEHAQAIRVPVASGSGSHEPARGRKEDKKKRKDRDDDDERERAALEANEKAGMRLEALERARVEHQRSKVASPGSVRVKRERTSLSPAPSNASSASFRPGHSHGTPITYGGLGKKKKTKRVLDSDDEAASISRDRSIPHLSPPPHHGHPYQSSTSGLKLKLSQSHPLAQGKHSRPPTEPSPTPPITGSSSHIDFSLPSVPVRPLIPPRPGVQKPMDPGPKKQSEVDEDFSNAKAPTQVLFPTFWSGVEPYLRDIREDDLAMLGFKAVAPESFEMPARGRHYTEIWDEEDGNPPGTTSRMPVPNLRQQQLIEQNNGVQLLSHFVPTNDLRDDVLIEEQKGLGSLTERVVAALVGRFGFGEKKEANGNMQDTSALEAEMADREPAKVDVIDLEERMKKELKAVMLLGEHDEYDPTNREDDEITAALRQSQRLLAQQTTLNDARKARLAEIAKQRLAYSEYQSLLEGIEKSIESGWSKRVKKYGLTPKKNSAGHSTKPPVPDNLKKLVQTRKQWLDGIGQLMKERPRGQVVGLPAHSIFEGIGEDEEKDEKSVEDQIGFAGDEMDVDELEI</sequence>
<dbReference type="VEuPathDB" id="FungiDB:I303_01790"/>
<dbReference type="OrthoDB" id="1232at2759"/>
<dbReference type="AlphaFoldDB" id="A0A1A6ABZ3"/>
<evidence type="ECO:0000256" key="4">
    <source>
        <dbReference type="ARBA" id="ARBA00023163"/>
    </source>
</evidence>
<evidence type="ECO:0000256" key="3">
    <source>
        <dbReference type="ARBA" id="ARBA00023015"/>
    </source>
</evidence>
<evidence type="ECO:0000256" key="5">
    <source>
        <dbReference type="ARBA" id="ARBA00023242"/>
    </source>
</evidence>
<feature type="region of interest" description="Disordered" evidence="6">
    <location>
        <begin position="576"/>
        <end position="606"/>
    </location>
</feature>
<dbReference type="GO" id="GO:0006357">
    <property type="term" value="P:regulation of transcription by RNA polymerase II"/>
    <property type="evidence" value="ECO:0007669"/>
    <property type="project" value="TreeGrafter"/>
</dbReference>
<reference evidence="8" key="3">
    <citation type="submission" date="2024-02" db="EMBL/GenBank/DDBJ databases">
        <title>Comparative genomics of Cryptococcus and Kwoniella reveals pathogenesis evolution and contrasting modes of karyotype evolution via chromosome fusion or intercentromeric recombination.</title>
        <authorList>
            <person name="Coelho M.A."/>
            <person name="David-Palma M."/>
            <person name="Shea T."/>
            <person name="Bowers K."/>
            <person name="McGinley-Smith S."/>
            <person name="Mohammad A.W."/>
            <person name="Gnirke A."/>
            <person name="Yurkov A.M."/>
            <person name="Nowrousian M."/>
            <person name="Sun S."/>
            <person name="Cuomo C.A."/>
            <person name="Heitman J."/>
        </authorList>
    </citation>
    <scope>NUCLEOTIDE SEQUENCE</scope>
    <source>
        <strain evidence="8">CBS 10117</strain>
    </source>
</reference>
<evidence type="ECO:0008006" key="10">
    <source>
        <dbReference type="Google" id="ProtNLM"/>
    </source>
</evidence>
<keyword evidence="3" id="KW-0805">Transcription regulation</keyword>
<gene>
    <name evidence="7" type="ORF">I303_01790</name>
    <name evidence="8" type="ORF">I303_102069</name>
</gene>
<dbReference type="GeneID" id="28965489"/>
<proteinExistence type="inferred from homology"/>
<feature type="compositionally biased region" description="Basic and acidic residues" evidence="6">
    <location>
        <begin position="78"/>
        <end position="105"/>
    </location>
</feature>
<dbReference type="EMBL" id="CP144531">
    <property type="protein sequence ID" value="WWC59513.1"/>
    <property type="molecule type" value="Genomic_DNA"/>
</dbReference>
<keyword evidence="4" id="KW-0804">Transcription</keyword>
<dbReference type="GO" id="GO:0005634">
    <property type="term" value="C:nucleus"/>
    <property type="evidence" value="ECO:0007669"/>
    <property type="project" value="UniProtKB-SubCell"/>
</dbReference>
<keyword evidence="9" id="KW-1185">Reference proteome</keyword>
<evidence type="ECO:0000256" key="1">
    <source>
        <dbReference type="ARBA" id="ARBA00004123"/>
    </source>
</evidence>
<feature type="region of interest" description="Disordered" evidence="6">
    <location>
        <begin position="45"/>
        <end position="263"/>
    </location>
</feature>
<evidence type="ECO:0000313" key="7">
    <source>
        <dbReference type="EMBL" id="OBR87582.1"/>
    </source>
</evidence>
<protein>
    <recommendedName>
        <fullName evidence="10">Transcriptional adapter 3</fullName>
    </recommendedName>
</protein>
<reference evidence="7" key="1">
    <citation type="submission" date="2013-07" db="EMBL/GenBank/DDBJ databases">
        <title>The Genome Sequence of Cryptococcus dejecticola CBS10117.</title>
        <authorList>
            <consortium name="The Broad Institute Genome Sequencing Platform"/>
            <person name="Cuomo C."/>
            <person name="Litvintseva A."/>
            <person name="Chen Y."/>
            <person name="Heitman J."/>
            <person name="Sun S."/>
            <person name="Springer D."/>
            <person name="Dromer F."/>
            <person name="Young S.K."/>
            <person name="Zeng Q."/>
            <person name="Gargeya S."/>
            <person name="Fitzgerald M."/>
            <person name="Abouelleil A."/>
            <person name="Alvarado L."/>
            <person name="Berlin A.M."/>
            <person name="Chapman S.B."/>
            <person name="Dewar J."/>
            <person name="Goldberg J."/>
            <person name="Griggs A."/>
            <person name="Gujja S."/>
            <person name="Hansen M."/>
            <person name="Howarth C."/>
            <person name="Imamovic A."/>
            <person name="Larimer J."/>
            <person name="McCowan C."/>
            <person name="Murphy C."/>
            <person name="Pearson M."/>
            <person name="Priest M."/>
            <person name="Roberts A."/>
            <person name="Saif S."/>
            <person name="Shea T."/>
            <person name="Sykes S."/>
            <person name="Wortman J."/>
            <person name="Nusbaum C."/>
            <person name="Birren B."/>
        </authorList>
    </citation>
    <scope>NUCLEOTIDE SEQUENCE [LARGE SCALE GENOMIC DNA]</scope>
    <source>
        <strain evidence="7">CBS 10117</strain>
    </source>
</reference>
<keyword evidence="5" id="KW-0539">Nucleus</keyword>
<dbReference type="EMBL" id="KI894028">
    <property type="protein sequence ID" value="OBR87582.1"/>
    <property type="molecule type" value="Genomic_DNA"/>
</dbReference>
<dbReference type="PANTHER" id="PTHR13556">
    <property type="entry name" value="TRANSCRIPTIONAL ADAPTER 3-RELATED"/>
    <property type="match status" value="1"/>
</dbReference>
<evidence type="ECO:0000313" key="8">
    <source>
        <dbReference type="EMBL" id="WWC59513.1"/>
    </source>
</evidence>
<dbReference type="PANTHER" id="PTHR13556:SF2">
    <property type="entry name" value="TRANSCRIPTIONAL ADAPTER 3"/>
    <property type="match status" value="1"/>
</dbReference>
<feature type="compositionally biased region" description="Low complexity" evidence="6">
    <location>
        <begin position="122"/>
        <end position="134"/>
    </location>
</feature>
<evidence type="ECO:0000256" key="2">
    <source>
        <dbReference type="ARBA" id="ARBA00005330"/>
    </source>
</evidence>
<feature type="compositionally biased region" description="Acidic residues" evidence="6">
    <location>
        <begin position="597"/>
        <end position="606"/>
    </location>
</feature>
<dbReference type="GO" id="GO:0003713">
    <property type="term" value="F:transcription coactivator activity"/>
    <property type="evidence" value="ECO:0007669"/>
    <property type="project" value="TreeGrafter"/>
</dbReference>
<dbReference type="KEGG" id="kdj:28965489"/>
<organism evidence="7">
    <name type="scientific">Kwoniella dejecticola CBS 10117</name>
    <dbReference type="NCBI Taxonomy" id="1296121"/>
    <lineage>
        <taxon>Eukaryota</taxon>
        <taxon>Fungi</taxon>
        <taxon>Dikarya</taxon>
        <taxon>Basidiomycota</taxon>
        <taxon>Agaricomycotina</taxon>
        <taxon>Tremellomycetes</taxon>
        <taxon>Tremellales</taxon>
        <taxon>Cryptococcaceae</taxon>
        <taxon>Kwoniella</taxon>
    </lineage>
</organism>
<accession>A0A1A6ABZ3</accession>
<dbReference type="GO" id="GO:0000124">
    <property type="term" value="C:SAGA complex"/>
    <property type="evidence" value="ECO:0007669"/>
    <property type="project" value="TreeGrafter"/>
</dbReference>
<name>A0A1A6ABZ3_9TREE</name>